<protein>
    <submittedName>
        <fullName evidence="2">Uncharacterized protein</fullName>
    </submittedName>
</protein>
<sequence length="129" mass="13829">MTGFQVRRSTREPLNALSVSLAQEFSDHVPAGTVIRSVAQAREALLAVGVRAGLVVAVESMTRARLQALAATSGSASSAADHEQLSTRCQQSPSAASEGDTRDEPCAQHSARRTPRPTLRRAHDVRTRR</sequence>
<dbReference type="Proteomes" id="UP000019753">
    <property type="component" value="Unassembled WGS sequence"/>
</dbReference>
<dbReference type="AlphaFoldDB" id="A0A021VYE4"/>
<evidence type="ECO:0000313" key="3">
    <source>
        <dbReference type="Proteomes" id="UP000019753"/>
    </source>
</evidence>
<proteinExistence type="predicted"/>
<keyword evidence="3" id="KW-1185">Reference proteome</keyword>
<accession>A0A021VYE4</accession>
<comment type="caution">
    <text evidence="2">The sequence shown here is derived from an EMBL/GenBank/DDBJ whole genome shotgun (WGS) entry which is preliminary data.</text>
</comment>
<dbReference type="Gene3D" id="1.10.8.1060">
    <property type="entry name" value="Corynebacterium glutamicum thioredoxin-dependent arsenate reductase, N-terminal domain"/>
    <property type="match status" value="1"/>
</dbReference>
<evidence type="ECO:0000256" key="1">
    <source>
        <dbReference type="SAM" id="MobiDB-lite"/>
    </source>
</evidence>
<gene>
    <name evidence="2" type="ORF">N866_15975</name>
</gene>
<feature type="compositionally biased region" description="Basic residues" evidence="1">
    <location>
        <begin position="110"/>
        <end position="120"/>
    </location>
</feature>
<name>A0A021VYE4_9CELL</name>
<feature type="compositionally biased region" description="Low complexity" evidence="1">
    <location>
        <begin position="69"/>
        <end position="79"/>
    </location>
</feature>
<dbReference type="EMBL" id="AXCW01000050">
    <property type="protein sequence ID" value="EYR64087.1"/>
    <property type="molecule type" value="Genomic_DNA"/>
</dbReference>
<reference evidence="2 3" key="1">
    <citation type="submission" date="2014-01" db="EMBL/GenBank/DDBJ databases">
        <title>Actinotalea ferrariae CF5-4.</title>
        <authorList>
            <person name="Chen F."/>
            <person name="Li Y."/>
            <person name="Wang G."/>
        </authorList>
    </citation>
    <scope>NUCLEOTIDE SEQUENCE [LARGE SCALE GENOMIC DNA]</scope>
    <source>
        <strain evidence="2 3">CF5-4</strain>
    </source>
</reference>
<evidence type="ECO:0000313" key="2">
    <source>
        <dbReference type="EMBL" id="EYR64087.1"/>
    </source>
</evidence>
<feature type="compositionally biased region" description="Polar residues" evidence="1">
    <location>
        <begin position="86"/>
        <end position="95"/>
    </location>
</feature>
<organism evidence="2 3">
    <name type="scientific">Actinotalea ferrariae CF5-4</name>
    <dbReference type="NCBI Taxonomy" id="948458"/>
    <lineage>
        <taxon>Bacteria</taxon>
        <taxon>Bacillati</taxon>
        <taxon>Actinomycetota</taxon>
        <taxon>Actinomycetes</taxon>
        <taxon>Micrococcales</taxon>
        <taxon>Cellulomonadaceae</taxon>
        <taxon>Actinotalea</taxon>
    </lineage>
</organism>
<feature type="region of interest" description="Disordered" evidence="1">
    <location>
        <begin position="69"/>
        <end position="129"/>
    </location>
</feature>